<evidence type="ECO:0000259" key="4">
    <source>
        <dbReference type="PROSITE" id="PS50111"/>
    </source>
</evidence>
<dbReference type="Pfam" id="PF00015">
    <property type="entry name" value="MCPsignal"/>
    <property type="match status" value="1"/>
</dbReference>
<dbReference type="RefSeq" id="WP_169627095.1">
    <property type="nucleotide sequence ID" value="NZ_JABBNT010000008.1"/>
</dbReference>
<keyword evidence="1 3" id="KW-0807">Transducer</keyword>
<dbReference type="PANTHER" id="PTHR32089">
    <property type="entry name" value="METHYL-ACCEPTING CHEMOTAXIS PROTEIN MCPB"/>
    <property type="match status" value="1"/>
</dbReference>
<dbReference type="Gene3D" id="1.10.287.950">
    <property type="entry name" value="Methyl-accepting chemotaxis protein"/>
    <property type="match status" value="1"/>
</dbReference>
<evidence type="ECO:0000313" key="5">
    <source>
        <dbReference type="EMBL" id="NMM46702.1"/>
    </source>
</evidence>
<comment type="caution">
    <text evidence="5">The sequence shown here is derived from an EMBL/GenBank/DDBJ whole genome shotgun (WGS) entry which is preliminary data.</text>
</comment>
<dbReference type="InterPro" id="IPR004090">
    <property type="entry name" value="Chemotax_Me-accpt_rcpt"/>
</dbReference>
<dbReference type="PANTHER" id="PTHR32089:SF112">
    <property type="entry name" value="LYSOZYME-LIKE PROTEIN-RELATED"/>
    <property type="match status" value="1"/>
</dbReference>
<dbReference type="PRINTS" id="PR00260">
    <property type="entry name" value="CHEMTRNSDUCR"/>
</dbReference>
<dbReference type="GO" id="GO:0004888">
    <property type="term" value="F:transmembrane signaling receptor activity"/>
    <property type="evidence" value="ECO:0007669"/>
    <property type="project" value="InterPro"/>
</dbReference>
<evidence type="ECO:0000313" key="6">
    <source>
        <dbReference type="Proteomes" id="UP000539372"/>
    </source>
</evidence>
<dbReference type="SUPFAM" id="SSF58104">
    <property type="entry name" value="Methyl-accepting chemotaxis protein (MCP) signaling domain"/>
    <property type="match status" value="1"/>
</dbReference>
<feature type="domain" description="Methyl-accepting transducer" evidence="4">
    <location>
        <begin position="54"/>
        <end position="280"/>
    </location>
</feature>
<comment type="similarity">
    <text evidence="2">Belongs to the methyl-accepting chemotaxis (MCP) protein family.</text>
</comment>
<accession>A0A7Y0HI78</accession>
<dbReference type="AlphaFoldDB" id="A0A7Y0HI78"/>
<sequence>MKDGRVQGEDISGVEIDELLEAERAAFLQRREMLTLADALQGEVDGTSVEIGQQADDMVASAATIAETMIRIENLTQRLSGDAASASQNVNAVAAATEELAASATVIEDQVGRTRDQARKAVGETQTAREIIESLSIASARIGDVVKLIENIASQTNLLALNATIEAARAGEAGKGFAVVAGEVKTLAGQTADATKEIAEQIESIQKVSRDVVSAIGRIGESISEVESFSEESTNAVSQQQQAISEIGRNAQEAAAGTSSLSDAVVQVSEEVAHSTEQVESQRSLAEVVKGRLVDFRQRLATAIGDTKTRNLGALRHVPVDLAGTLSLAEADVPVTIRGLSQDGAELIATDLSVFREMAEGNLSVPAIGRLGIRVLSVNPVRVAFGPGDASKISDFMASYIAMDQPFIEICTRTADAVGRRFEQAVQSGEISMEDLFDRNYRPVEGSNPPQHLTNYLDFTDRILPDFQEPVLEFDPRVAFCAAVDENGYLPTHNIKYSHPQRPDDPVWNAGNCRNRRIFTDRTGKAAGANTADYLVQSYLRDMGGGNFVLMKDLTVPIRVRGKQWGNLRLGYKP</sequence>
<evidence type="ECO:0000256" key="2">
    <source>
        <dbReference type="ARBA" id="ARBA00029447"/>
    </source>
</evidence>
<proteinExistence type="inferred from homology"/>
<protein>
    <recommendedName>
        <fullName evidence="4">Methyl-accepting transducer domain-containing protein</fullName>
    </recommendedName>
</protein>
<dbReference type="InterPro" id="IPR004089">
    <property type="entry name" value="MCPsignal_dom"/>
</dbReference>
<organism evidence="5 6">
    <name type="scientific">Pacificispira spongiicola</name>
    <dbReference type="NCBI Taxonomy" id="2729598"/>
    <lineage>
        <taxon>Bacteria</taxon>
        <taxon>Pseudomonadati</taxon>
        <taxon>Pseudomonadota</taxon>
        <taxon>Alphaproteobacteria</taxon>
        <taxon>Rhodospirillales</taxon>
        <taxon>Rhodospirillaceae</taxon>
        <taxon>Pacificispira</taxon>
    </lineage>
</organism>
<dbReference type="PROSITE" id="PS50111">
    <property type="entry name" value="CHEMOTAXIS_TRANSDUC_2"/>
    <property type="match status" value="1"/>
</dbReference>
<dbReference type="Proteomes" id="UP000539372">
    <property type="component" value="Unassembled WGS sequence"/>
</dbReference>
<name>A0A7Y0HI78_9PROT</name>
<dbReference type="GO" id="GO:0007165">
    <property type="term" value="P:signal transduction"/>
    <property type="evidence" value="ECO:0007669"/>
    <property type="project" value="UniProtKB-KW"/>
</dbReference>
<dbReference type="SMART" id="SM00283">
    <property type="entry name" value="MA"/>
    <property type="match status" value="1"/>
</dbReference>
<dbReference type="EMBL" id="JABBNT010000008">
    <property type="protein sequence ID" value="NMM46702.1"/>
    <property type="molecule type" value="Genomic_DNA"/>
</dbReference>
<keyword evidence="6" id="KW-1185">Reference proteome</keyword>
<dbReference type="GO" id="GO:0016020">
    <property type="term" value="C:membrane"/>
    <property type="evidence" value="ECO:0007669"/>
    <property type="project" value="InterPro"/>
</dbReference>
<evidence type="ECO:0000256" key="1">
    <source>
        <dbReference type="ARBA" id="ARBA00023224"/>
    </source>
</evidence>
<evidence type="ECO:0000256" key="3">
    <source>
        <dbReference type="PROSITE-ProRule" id="PRU00284"/>
    </source>
</evidence>
<dbReference type="GO" id="GO:0006935">
    <property type="term" value="P:chemotaxis"/>
    <property type="evidence" value="ECO:0007669"/>
    <property type="project" value="InterPro"/>
</dbReference>
<gene>
    <name evidence="5" type="ORF">HH303_19585</name>
</gene>
<reference evidence="5 6" key="1">
    <citation type="submission" date="2020-04" db="EMBL/GenBank/DDBJ databases">
        <title>Rhodospirillaceae bacterium KN72 isolated from deep sea.</title>
        <authorList>
            <person name="Zhang D.-C."/>
        </authorList>
    </citation>
    <scope>NUCLEOTIDE SEQUENCE [LARGE SCALE GENOMIC DNA]</scope>
    <source>
        <strain evidence="5 6">KN72</strain>
    </source>
</reference>